<accession>A0A161ZSG9</accession>
<dbReference type="PANTHER" id="PTHR47764">
    <property type="entry name" value="UBIQUITIN-LIKE-SPECIFIC PROTEASE 2B-RELATED"/>
    <property type="match status" value="1"/>
</dbReference>
<evidence type="ECO:0000313" key="1">
    <source>
        <dbReference type="EMBL" id="KZM90722.1"/>
    </source>
</evidence>
<reference evidence="1" key="1">
    <citation type="journal article" date="2016" name="Nat. Genet.">
        <title>A high-quality carrot genome assembly provides new insights into carotenoid accumulation and asterid genome evolution.</title>
        <authorList>
            <person name="Iorizzo M."/>
            <person name="Ellison S."/>
            <person name="Senalik D."/>
            <person name="Zeng P."/>
            <person name="Satapoomin P."/>
            <person name="Huang J."/>
            <person name="Bowman M."/>
            <person name="Iovene M."/>
            <person name="Sanseverino W."/>
            <person name="Cavagnaro P."/>
            <person name="Yildiz M."/>
            <person name="Macko-Podgorni A."/>
            <person name="Moranska E."/>
            <person name="Grzebelus E."/>
            <person name="Grzebelus D."/>
            <person name="Ashrafi H."/>
            <person name="Zheng Z."/>
            <person name="Cheng S."/>
            <person name="Spooner D."/>
            <person name="Van Deynze A."/>
            <person name="Simon P."/>
        </authorList>
    </citation>
    <scope>NUCLEOTIDE SEQUENCE [LARGE SCALE GENOMIC DNA]</scope>
    <source>
        <tissue evidence="1">Leaf</tissue>
    </source>
</reference>
<dbReference type="Gramene" id="KZM90722">
    <property type="protein sequence ID" value="KZM90722"/>
    <property type="gene ID" value="DCAR_021913"/>
</dbReference>
<proteinExistence type="predicted"/>
<protein>
    <submittedName>
        <fullName evidence="1">Uncharacterized protein</fullName>
    </submittedName>
</protein>
<dbReference type="PANTHER" id="PTHR47764:SF2">
    <property type="entry name" value="UBIQUITIN-LIKE PROTEASE FAMILY PROFILE DOMAIN-CONTAINING PROTEIN"/>
    <property type="match status" value="1"/>
</dbReference>
<gene>
    <name evidence="1" type="ORF">DCAR_021913</name>
</gene>
<organism evidence="1">
    <name type="scientific">Daucus carota subsp. sativus</name>
    <name type="common">Carrot</name>
    <dbReference type="NCBI Taxonomy" id="79200"/>
    <lineage>
        <taxon>Eukaryota</taxon>
        <taxon>Viridiplantae</taxon>
        <taxon>Streptophyta</taxon>
        <taxon>Embryophyta</taxon>
        <taxon>Tracheophyta</taxon>
        <taxon>Spermatophyta</taxon>
        <taxon>Magnoliopsida</taxon>
        <taxon>eudicotyledons</taxon>
        <taxon>Gunneridae</taxon>
        <taxon>Pentapetalae</taxon>
        <taxon>asterids</taxon>
        <taxon>campanulids</taxon>
        <taxon>Apiales</taxon>
        <taxon>Apiaceae</taxon>
        <taxon>Apioideae</taxon>
        <taxon>Scandiceae</taxon>
        <taxon>Daucinae</taxon>
        <taxon>Daucus</taxon>
        <taxon>Daucus sect. Daucus</taxon>
    </lineage>
</organism>
<dbReference type="AlphaFoldDB" id="A0A161ZSG9"/>
<sequence length="371" mass="41443">MASELLDLPDPVIPLSEHWFSPAEASSKRAHIKELIYRISDKRSLDVCSSDNKSPSESAEVVVSNNSRQFLNEFCASANSCMVNHSNYIAHQKFGTKPVVETPHILHCDGEPKLSNDEILESRYNTRSSTDGYTHPARQYNQSKSIMSPIEEHEESEEQETAMSNWDKELNATESKLLPGISVDFQEVEKQDNILVSGDQISAVLDLDVEEFDKMSAVPSTPTPSDEFADCVVEDSEEICETQDDDDVCQRSANHQNKASSFNQVANSVATSLPSESMLNDGLANCVVGASEEKKFMTPWLKAKFGCAYQQEVTAVLSSEESNFIEITDSGERHTSLTSDAEERMSAKRPRNMLLEEEEPLRKRFQTIVID</sequence>
<dbReference type="EMBL" id="LNRQ01000006">
    <property type="protein sequence ID" value="KZM90722.1"/>
    <property type="molecule type" value="Genomic_DNA"/>
</dbReference>
<name>A0A161ZSG9_DAUCS</name>
<comment type="caution">
    <text evidence="1">The sequence shown here is derived from an EMBL/GenBank/DDBJ whole genome shotgun (WGS) entry which is preliminary data.</text>
</comment>